<dbReference type="PROSITE" id="PS01315">
    <property type="entry name" value="CDS"/>
    <property type="match status" value="1"/>
</dbReference>
<organism evidence="20 21">
    <name type="scientific">Benzoatithermus flavus</name>
    <dbReference type="NCBI Taxonomy" id="3108223"/>
    <lineage>
        <taxon>Bacteria</taxon>
        <taxon>Pseudomonadati</taxon>
        <taxon>Pseudomonadota</taxon>
        <taxon>Alphaproteobacteria</taxon>
        <taxon>Geminicoccales</taxon>
        <taxon>Geminicoccaceae</taxon>
        <taxon>Benzoatithermus</taxon>
    </lineage>
</organism>
<evidence type="ECO:0000256" key="12">
    <source>
        <dbReference type="ARBA" id="ARBA00022695"/>
    </source>
</evidence>
<evidence type="ECO:0000256" key="11">
    <source>
        <dbReference type="ARBA" id="ARBA00022692"/>
    </source>
</evidence>
<comment type="subcellular location">
    <subcellularLocation>
        <location evidence="2">Cell membrane</location>
        <topology evidence="2">Multi-pass membrane protein</topology>
    </subcellularLocation>
</comment>
<evidence type="ECO:0000256" key="14">
    <source>
        <dbReference type="ARBA" id="ARBA00023098"/>
    </source>
</evidence>
<comment type="catalytic activity">
    <reaction evidence="1 18">
        <text>a 1,2-diacyl-sn-glycero-3-phosphate + CTP + H(+) = a CDP-1,2-diacyl-sn-glycerol + diphosphate</text>
        <dbReference type="Rhea" id="RHEA:16229"/>
        <dbReference type="ChEBI" id="CHEBI:15378"/>
        <dbReference type="ChEBI" id="CHEBI:33019"/>
        <dbReference type="ChEBI" id="CHEBI:37563"/>
        <dbReference type="ChEBI" id="CHEBI:58332"/>
        <dbReference type="ChEBI" id="CHEBI:58608"/>
        <dbReference type="EC" id="2.7.7.41"/>
    </reaction>
</comment>
<evidence type="ECO:0000256" key="3">
    <source>
        <dbReference type="ARBA" id="ARBA00005119"/>
    </source>
</evidence>
<evidence type="ECO:0000256" key="2">
    <source>
        <dbReference type="ARBA" id="ARBA00004651"/>
    </source>
</evidence>
<evidence type="ECO:0000256" key="5">
    <source>
        <dbReference type="ARBA" id="ARBA00010185"/>
    </source>
</evidence>
<feature type="transmembrane region" description="Helical" evidence="19">
    <location>
        <begin position="193"/>
        <end position="218"/>
    </location>
</feature>
<dbReference type="Proteomes" id="UP001375743">
    <property type="component" value="Unassembled WGS sequence"/>
</dbReference>
<feature type="transmembrane region" description="Helical" evidence="19">
    <location>
        <begin position="71"/>
        <end position="91"/>
    </location>
</feature>
<evidence type="ECO:0000256" key="17">
    <source>
        <dbReference type="ARBA" id="ARBA00023264"/>
    </source>
</evidence>
<feature type="transmembrane region" description="Helical" evidence="19">
    <location>
        <begin position="130"/>
        <end position="147"/>
    </location>
</feature>
<evidence type="ECO:0000256" key="19">
    <source>
        <dbReference type="SAM" id="Phobius"/>
    </source>
</evidence>
<dbReference type="PANTHER" id="PTHR46382">
    <property type="entry name" value="PHOSPHATIDATE CYTIDYLYLTRANSFERASE"/>
    <property type="match status" value="1"/>
</dbReference>
<keyword evidence="14" id="KW-0443">Lipid metabolism</keyword>
<dbReference type="Pfam" id="PF01148">
    <property type="entry name" value="CTP_transf_1"/>
    <property type="match status" value="1"/>
</dbReference>
<keyword evidence="15 19" id="KW-0472">Membrane</keyword>
<feature type="transmembrane region" description="Helical" evidence="19">
    <location>
        <begin position="97"/>
        <end position="118"/>
    </location>
</feature>
<dbReference type="GO" id="GO:0004605">
    <property type="term" value="F:phosphatidate cytidylyltransferase activity"/>
    <property type="evidence" value="ECO:0007669"/>
    <property type="project" value="UniProtKB-EC"/>
</dbReference>
<feature type="transmembrane region" description="Helical" evidence="19">
    <location>
        <begin position="30"/>
        <end position="59"/>
    </location>
</feature>
<dbReference type="RefSeq" id="WP_418157489.1">
    <property type="nucleotide sequence ID" value="NZ_JBBLZC010000001.1"/>
</dbReference>
<keyword evidence="13 19" id="KW-1133">Transmembrane helix</keyword>
<keyword evidence="16" id="KW-0594">Phospholipid biosynthesis</keyword>
<evidence type="ECO:0000256" key="1">
    <source>
        <dbReference type="ARBA" id="ARBA00001698"/>
    </source>
</evidence>
<dbReference type="PANTHER" id="PTHR46382:SF1">
    <property type="entry name" value="PHOSPHATIDATE CYTIDYLYLTRANSFERASE"/>
    <property type="match status" value="1"/>
</dbReference>
<proteinExistence type="inferred from homology"/>
<evidence type="ECO:0000256" key="4">
    <source>
        <dbReference type="ARBA" id="ARBA00005189"/>
    </source>
</evidence>
<keyword evidence="21" id="KW-1185">Reference proteome</keyword>
<keyword evidence="12 18" id="KW-0548">Nucleotidyltransferase</keyword>
<accession>A0ABU8XKC7</accession>
<keyword evidence="17" id="KW-1208">Phospholipid metabolism</keyword>
<protein>
    <recommendedName>
        <fullName evidence="7 18">Phosphatidate cytidylyltransferase</fullName>
        <ecNumber evidence="6 18">2.7.7.41</ecNumber>
    </recommendedName>
</protein>
<evidence type="ECO:0000256" key="18">
    <source>
        <dbReference type="RuleBase" id="RU003938"/>
    </source>
</evidence>
<evidence type="ECO:0000256" key="13">
    <source>
        <dbReference type="ARBA" id="ARBA00022989"/>
    </source>
</evidence>
<keyword evidence="11 18" id="KW-0812">Transmembrane</keyword>
<dbReference type="EMBL" id="JBBLZC010000001">
    <property type="protein sequence ID" value="MEK0081638.1"/>
    <property type="molecule type" value="Genomic_DNA"/>
</dbReference>
<keyword evidence="9" id="KW-0444">Lipid biosynthesis</keyword>
<evidence type="ECO:0000256" key="16">
    <source>
        <dbReference type="ARBA" id="ARBA00023209"/>
    </source>
</evidence>
<evidence type="ECO:0000313" key="21">
    <source>
        <dbReference type="Proteomes" id="UP001375743"/>
    </source>
</evidence>
<dbReference type="EC" id="2.7.7.41" evidence="6 18"/>
<gene>
    <name evidence="20" type="ORF">U1T56_00615</name>
</gene>
<comment type="similarity">
    <text evidence="5 18">Belongs to the CDS family.</text>
</comment>
<evidence type="ECO:0000256" key="9">
    <source>
        <dbReference type="ARBA" id="ARBA00022516"/>
    </source>
</evidence>
<dbReference type="InterPro" id="IPR000374">
    <property type="entry name" value="PC_trans"/>
</dbReference>
<name>A0ABU8XKC7_9PROT</name>
<evidence type="ECO:0000256" key="8">
    <source>
        <dbReference type="ARBA" id="ARBA00022475"/>
    </source>
</evidence>
<evidence type="ECO:0000256" key="7">
    <source>
        <dbReference type="ARBA" id="ARBA00019373"/>
    </source>
</evidence>
<evidence type="ECO:0000256" key="15">
    <source>
        <dbReference type="ARBA" id="ARBA00023136"/>
    </source>
</evidence>
<comment type="pathway">
    <text evidence="3 18">Phospholipid metabolism; CDP-diacylglycerol biosynthesis; CDP-diacylglycerol from sn-glycerol 3-phosphate: step 3/3.</text>
</comment>
<feature type="transmembrane region" description="Helical" evidence="19">
    <location>
        <begin position="153"/>
        <end position="172"/>
    </location>
</feature>
<reference evidence="20 21" key="1">
    <citation type="submission" date="2024-01" db="EMBL/GenBank/DDBJ databases">
        <title>Multi-omics insights into the function and evolution of sodium benzoate biodegradation pathways in Benzoatithermus flavus gen. nov., sp. nov. from hot spring.</title>
        <authorList>
            <person name="Hu C.-J."/>
            <person name="Li W.-J."/>
        </authorList>
    </citation>
    <scope>NUCLEOTIDE SEQUENCE [LARGE SCALE GENOMIC DNA]</scope>
    <source>
        <strain evidence="20 21">SYSU G07066</strain>
    </source>
</reference>
<evidence type="ECO:0000256" key="10">
    <source>
        <dbReference type="ARBA" id="ARBA00022679"/>
    </source>
</evidence>
<comment type="pathway">
    <text evidence="4">Lipid metabolism.</text>
</comment>
<evidence type="ECO:0000313" key="20">
    <source>
        <dbReference type="EMBL" id="MEK0081638.1"/>
    </source>
</evidence>
<feature type="transmembrane region" description="Helical" evidence="19">
    <location>
        <begin position="264"/>
        <end position="283"/>
    </location>
</feature>
<keyword evidence="10 18" id="KW-0808">Transferase</keyword>
<keyword evidence="8" id="KW-1003">Cell membrane</keyword>
<sequence length="285" mass="28610">MSTRSVNGAMAPRPAEGFDPALRQRVVSGIVLAVAAIAAVLVGGWLLTLLALAAIVVMADEWSRLIPHAGFEARLVALLAAALLPAAAVLAMEAGNVSLAFAALLPGTALAAAVAALLPNGSPDRTAGGVIYVGVPIVAFVWLRNHVAAGALHVLWLLVVVWATDICAYFVGRTVGGPKLAPTISPGKTWSGLLGGMVGAGLFGGLVALAAGAGFVLAATLGSMLAVVAQAGDLFESALKRRAGVKDSGRLIPGHGGLLDRIDGLVFATPAFAAVVWLMAAGARP</sequence>
<evidence type="ECO:0000256" key="6">
    <source>
        <dbReference type="ARBA" id="ARBA00012487"/>
    </source>
</evidence>
<comment type="caution">
    <text evidence="20">The sequence shown here is derived from an EMBL/GenBank/DDBJ whole genome shotgun (WGS) entry which is preliminary data.</text>
</comment>